<feature type="compositionally biased region" description="Basic residues" evidence="3">
    <location>
        <begin position="710"/>
        <end position="720"/>
    </location>
</feature>
<feature type="region of interest" description="Disordered" evidence="3">
    <location>
        <begin position="77"/>
        <end position="97"/>
    </location>
</feature>
<feature type="region of interest" description="Disordered" evidence="3">
    <location>
        <begin position="545"/>
        <end position="598"/>
    </location>
</feature>
<feature type="region of interest" description="Disordered" evidence="3">
    <location>
        <begin position="200"/>
        <end position="269"/>
    </location>
</feature>
<organism evidence="6 7">
    <name type="scientific">Cystoisospora suis</name>
    <dbReference type="NCBI Taxonomy" id="483139"/>
    <lineage>
        <taxon>Eukaryota</taxon>
        <taxon>Sar</taxon>
        <taxon>Alveolata</taxon>
        <taxon>Apicomplexa</taxon>
        <taxon>Conoidasida</taxon>
        <taxon>Coccidia</taxon>
        <taxon>Eucoccidiorida</taxon>
        <taxon>Eimeriorina</taxon>
        <taxon>Sarcocystidae</taxon>
        <taxon>Cystoisospora</taxon>
    </lineage>
</organism>
<feature type="region of interest" description="Disordered" evidence="3">
    <location>
        <begin position="823"/>
        <end position="876"/>
    </location>
</feature>
<evidence type="ECO:0000256" key="2">
    <source>
        <dbReference type="ARBA" id="ARBA00023134"/>
    </source>
</evidence>
<keyword evidence="2" id="KW-0342">GTP-binding</keyword>
<dbReference type="AlphaFoldDB" id="A0A2C6KB43"/>
<name>A0A2C6KB43_9APIC</name>
<dbReference type="PANTHER" id="PTHR45782">
    <property type="entry name" value="MITOCHONDRIAL RIBOSOME-ASSOCIATED GTPASE 1"/>
    <property type="match status" value="1"/>
</dbReference>
<dbReference type="GeneID" id="94431463"/>
<proteinExistence type="predicted"/>
<dbReference type="Proteomes" id="UP000221165">
    <property type="component" value="Unassembled WGS sequence"/>
</dbReference>
<sequence>MKTNCAGLCVKLLRVCLVSYYKAVVFLILSLFRLVSASAFYSLSGTSQTSFTLRLCPFSFSEQSNFPLHLEDKQFSSLHTGSTDPRRRSYGEPFSPETPSAIGRFPPLAACSSTLTRGLQPPSDTIRKEHLSSCFNQRKSSSSFSVSLLSPFNRLLFLSPPSRSIRTISPFSLFHPRCPSTQLYSLWYLSTSTLHPRLREKQLHSSRRSISPVVSPSSSDLFSPPHEPLLQEDDHKDDSQEGIQDTSRYFNIEDARNTSLSPKPYGSSLSHTFKPTASTEFFFRQTSLSTPQESESATTTSPSRSSPSSSSSLFFKEDQPSLFLGLPREEDEEQLKVVASAEEVKKKINVKVDERVKAKVDVRVRRRLKEIMKIMKKGENAQERLKQDLAREDEIANVPELASRRAEELRRLRLEDPLTRPIERRRYTYGSLDALTELHVMWPNFAREALPRILAAMPHVDLIVEVRDARLPLLTQLPLQPPAGGQKPRLIVLTHADQASEAGNAQWARYFRFLYRLHAAEALERDEDRGGERLMNLGKVLREPSIQEESPLEGASKTDEETEECGERFKNMSERLTPDQEGEGESDSSENTNSSLILQPPIPPVVPVLFVNAQQGGACIVRVEKAARKIVKKWKEYRRDVELYRHRVNEALKARKAALEPTESRSRVGSDKDEEELDVGSRVEPHSASENRLIDQSSLLGGKAFERRGMKTQKGRRQRYKERTPKEERQLFGKSEEEQRASDTAARGSLRTKRPLRLLVVGMPNVGKSALCNRLLGTKKARSYNYPGVTKVLTWYRRRGTFFQTNLHRLFDCVDTPGLLPPPSTSLLRPGGRGTVISSTTPSPTGDSSAASPLVSFPLSKPKKKKQEKAPSIRAQHSVSTTHFFLRDHPVWADDDSIRLLASLNKIPQSCLFTIEEAAVAFLNQVFKVWVRRPSFIPLTRFAERYKVDPLAKGVTLNELNACEYLHRLAAKNHHYGTGAATQRLLTDVAKGYLGRMTLEVPPSRQEILRAVRAARSGIREPTEDELKREQAREAIRKDRMHGGTDRKVKSDWQLLVPDPEEEKARRTILWNVRKTKDSNPMDEGQANEMEKEVAKEEHEKGDASDAGKKKKGKAARLEFAAARESDSKSEGETSQKTTTEQLVETAGKNTPVIREDSTSYLAQKATPVLFAKTKQKSARTRPAPSTVRTVITESLDNKVGRHTSRGKLLDERLKTEVEERSWEAGDFEGW</sequence>
<dbReference type="VEuPathDB" id="ToxoDB:CSUI_008113"/>
<feature type="compositionally biased region" description="Polar residues" evidence="3">
    <location>
        <begin position="257"/>
        <end position="269"/>
    </location>
</feature>
<reference evidence="6 7" key="1">
    <citation type="journal article" date="2017" name="Int. J. Parasitol.">
        <title>The genome of the protozoan parasite Cystoisospora suis and a reverse vaccinology approach to identify vaccine candidates.</title>
        <authorList>
            <person name="Palmieri N."/>
            <person name="Shrestha A."/>
            <person name="Ruttkowski B."/>
            <person name="Beck T."/>
            <person name="Vogl C."/>
            <person name="Tomley F."/>
            <person name="Blake D.P."/>
            <person name="Joachim A."/>
        </authorList>
    </citation>
    <scope>NUCLEOTIDE SEQUENCE [LARGE SCALE GENOMIC DNA]</scope>
    <source>
        <strain evidence="6 7">Wien I</strain>
    </source>
</reference>
<feature type="region of interest" description="Disordered" evidence="3">
    <location>
        <begin position="1075"/>
        <end position="1159"/>
    </location>
</feature>
<evidence type="ECO:0000313" key="7">
    <source>
        <dbReference type="Proteomes" id="UP000221165"/>
    </source>
</evidence>
<keyword evidence="4" id="KW-1133">Transmembrane helix</keyword>
<feature type="compositionally biased region" description="Low complexity" evidence="3">
    <location>
        <begin position="589"/>
        <end position="598"/>
    </location>
</feature>
<dbReference type="EMBL" id="MIGC01004461">
    <property type="protein sequence ID" value="PHJ18060.1"/>
    <property type="molecule type" value="Genomic_DNA"/>
</dbReference>
<feature type="compositionally biased region" description="Low complexity" evidence="3">
    <location>
        <begin position="838"/>
        <end position="860"/>
    </location>
</feature>
<evidence type="ECO:0000313" key="6">
    <source>
        <dbReference type="EMBL" id="PHJ18060.1"/>
    </source>
</evidence>
<keyword evidence="1" id="KW-0547">Nucleotide-binding</keyword>
<evidence type="ECO:0000256" key="3">
    <source>
        <dbReference type="SAM" id="MobiDB-lite"/>
    </source>
</evidence>
<dbReference type="PANTHER" id="PTHR45782:SF5">
    <property type="entry name" value="DAR GTPASE 3, CHLOROPLASTIC"/>
    <property type="match status" value="1"/>
</dbReference>
<protein>
    <submittedName>
        <fullName evidence="6">Gtp-binding conserved hypothetical domain-containing</fullName>
    </submittedName>
</protein>
<feature type="compositionally biased region" description="Basic and acidic residues" evidence="3">
    <location>
        <begin position="662"/>
        <end position="671"/>
    </location>
</feature>
<keyword evidence="4" id="KW-0812">Transmembrane</keyword>
<dbReference type="Pfam" id="PF01926">
    <property type="entry name" value="MMR_HSR1"/>
    <property type="match status" value="1"/>
</dbReference>
<feature type="compositionally biased region" description="Low complexity" evidence="3">
    <location>
        <begin position="289"/>
        <end position="312"/>
    </location>
</feature>
<feature type="compositionally biased region" description="Basic and acidic residues" evidence="3">
    <location>
        <begin position="721"/>
        <end position="741"/>
    </location>
</feature>
<feature type="transmembrane region" description="Helical" evidence="4">
    <location>
        <begin position="20"/>
        <end position="43"/>
    </location>
</feature>
<dbReference type="OrthoDB" id="269151at2759"/>
<feature type="compositionally biased region" description="Basic and acidic residues" evidence="3">
    <location>
        <begin position="1089"/>
        <end position="1108"/>
    </location>
</feature>
<evidence type="ECO:0000259" key="5">
    <source>
        <dbReference type="Pfam" id="PF01926"/>
    </source>
</evidence>
<feature type="region of interest" description="Disordered" evidence="3">
    <location>
        <begin position="655"/>
        <end position="749"/>
    </location>
</feature>
<dbReference type="SUPFAM" id="SSF52540">
    <property type="entry name" value="P-loop containing nucleoside triphosphate hydrolases"/>
    <property type="match status" value="1"/>
</dbReference>
<feature type="compositionally biased region" description="Basic and acidic residues" evidence="3">
    <location>
        <begin position="679"/>
        <end position="693"/>
    </location>
</feature>
<keyword evidence="7" id="KW-1185">Reference proteome</keyword>
<dbReference type="GO" id="GO:0032543">
    <property type="term" value="P:mitochondrial translation"/>
    <property type="evidence" value="ECO:0007669"/>
    <property type="project" value="TreeGrafter"/>
</dbReference>
<feature type="domain" description="G" evidence="5">
    <location>
        <begin position="758"/>
        <end position="821"/>
    </location>
</feature>
<evidence type="ECO:0000256" key="1">
    <source>
        <dbReference type="ARBA" id="ARBA00022741"/>
    </source>
</evidence>
<dbReference type="GO" id="GO:0005525">
    <property type="term" value="F:GTP binding"/>
    <property type="evidence" value="ECO:0007669"/>
    <property type="project" value="UniProtKB-KW"/>
</dbReference>
<dbReference type="Gene3D" id="3.40.50.300">
    <property type="entry name" value="P-loop containing nucleotide triphosphate hydrolases"/>
    <property type="match status" value="2"/>
</dbReference>
<dbReference type="RefSeq" id="XP_067919770.1">
    <property type="nucleotide sequence ID" value="XM_068068252.1"/>
</dbReference>
<feature type="compositionally biased region" description="Basic and acidic residues" evidence="3">
    <location>
        <begin position="565"/>
        <end position="578"/>
    </location>
</feature>
<feature type="compositionally biased region" description="Low complexity" evidence="3">
    <location>
        <begin position="208"/>
        <end position="219"/>
    </location>
</feature>
<dbReference type="GO" id="GO:0005739">
    <property type="term" value="C:mitochondrion"/>
    <property type="evidence" value="ECO:0007669"/>
    <property type="project" value="TreeGrafter"/>
</dbReference>
<dbReference type="GO" id="GO:0003924">
    <property type="term" value="F:GTPase activity"/>
    <property type="evidence" value="ECO:0007669"/>
    <property type="project" value="TreeGrafter"/>
</dbReference>
<feature type="compositionally biased region" description="Basic and acidic residues" evidence="3">
    <location>
        <begin position="1122"/>
        <end position="1134"/>
    </location>
</feature>
<gene>
    <name evidence="6" type="ORF">CSUI_008113</name>
</gene>
<keyword evidence="4" id="KW-0472">Membrane</keyword>
<feature type="region of interest" description="Disordered" evidence="3">
    <location>
        <begin position="286"/>
        <end position="314"/>
    </location>
</feature>
<evidence type="ECO:0000256" key="4">
    <source>
        <dbReference type="SAM" id="Phobius"/>
    </source>
</evidence>
<dbReference type="InterPro" id="IPR027417">
    <property type="entry name" value="P-loop_NTPase"/>
</dbReference>
<accession>A0A2C6KB43</accession>
<comment type="caution">
    <text evidence="6">The sequence shown here is derived from an EMBL/GenBank/DDBJ whole genome shotgun (WGS) entry which is preliminary data.</text>
</comment>
<dbReference type="InterPro" id="IPR006073">
    <property type="entry name" value="GTP-bd"/>
</dbReference>